<dbReference type="Pfam" id="PF12867">
    <property type="entry name" value="DinB_2"/>
    <property type="match status" value="1"/>
</dbReference>
<dbReference type="SUPFAM" id="SSF109854">
    <property type="entry name" value="DinB/YfiT-like putative metalloenzymes"/>
    <property type="match status" value="1"/>
</dbReference>
<name>A0ABV5W0U6_9BACL</name>
<dbReference type="RefSeq" id="WP_344914114.1">
    <property type="nucleotide sequence ID" value="NZ_BAAAYO010000013.1"/>
</dbReference>
<dbReference type="EMBL" id="JBHMAG010000014">
    <property type="protein sequence ID" value="MFB9754202.1"/>
    <property type="molecule type" value="Genomic_DNA"/>
</dbReference>
<evidence type="ECO:0000259" key="1">
    <source>
        <dbReference type="Pfam" id="PF12867"/>
    </source>
</evidence>
<feature type="domain" description="DinB-like" evidence="1">
    <location>
        <begin position="34"/>
        <end position="165"/>
    </location>
</feature>
<reference evidence="2 3" key="1">
    <citation type="submission" date="2024-09" db="EMBL/GenBank/DDBJ databases">
        <authorList>
            <person name="Sun Q."/>
            <person name="Mori K."/>
        </authorList>
    </citation>
    <scope>NUCLEOTIDE SEQUENCE [LARGE SCALE GENOMIC DNA]</scope>
    <source>
        <strain evidence="2 3">JCM 12520</strain>
    </source>
</reference>
<gene>
    <name evidence="2" type="ORF">ACFFNY_21750</name>
</gene>
<sequence>MSLRRPEKTEFGSYFARYTGLVPEGKLTEVLQGQTERMLALFGSLSEEDGSYRYAPDKWSVKQVLGHITDTERIMGYRMLCIARGDASPLPGFDENRYAEAGEFDRLPLADLLADFRVMRASTLSLIGSLPESGWDRSGTVSGNAMTSRALAYIIAGHALHHLNVLEERYDAVIGKL</sequence>
<dbReference type="Gene3D" id="1.20.120.450">
    <property type="entry name" value="dinb family like domain"/>
    <property type="match status" value="1"/>
</dbReference>
<evidence type="ECO:0000313" key="3">
    <source>
        <dbReference type="Proteomes" id="UP001589619"/>
    </source>
</evidence>
<proteinExistence type="predicted"/>
<dbReference type="Proteomes" id="UP001589619">
    <property type="component" value="Unassembled WGS sequence"/>
</dbReference>
<dbReference type="InterPro" id="IPR034660">
    <property type="entry name" value="DinB/YfiT-like"/>
</dbReference>
<keyword evidence="3" id="KW-1185">Reference proteome</keyword>
<evidence type="ECO:0000313" key="2">
    <source>
        <dbReference type="EMBL" id="MFB9754202.1"/>
    </source>
</evidence>
<accession>A0ABV5W0U6</accession>
<protein>
    <submittedName>
        <fullName evidence="2">DinB family protein</fullName>
    </submittedName>
</protein>
<organism evidence="2 3">
    <name type="scientific">Paenibacillus hodogayensis</name>
    <dbReference type="NCBI Taxonomy" id="279208"/>
    <lineage>
        <taxon>Bacteria</taxon>
        <taxon>Bacillati</taxon>
        <taxon>Bacillota</taxon>
        <taxon>Bacilli</taxon>
        <taxon>Bacillales</taxon>
        <taxon>Paenibacillaceae</taxon>
        <taxon>Paenibacillus</taxon>
    </lineage>
</organism>
<comment type="caution">
    <text evidence="2">The sequence shown here is derived from an EMBL/GenBank/DDBJ whole genome shotgun (WGS) entry which is preliminary data.</text>
</comment>
<dbReference type="InterPro" id="IPR024775">
    <property type="entry name" value="DinB-like"/>
</dbReference>